<dbReference type="AlphaFoldDB" id="A0A4P8IQL8"/>
<dbReference type="InterPro" id="IPR000253">
    <property type="entry name" value="FHA_dom"/>
</dbReference>
<feature type="compositionally biased region" description="Basic and acidic residues" evidence="1">
    <location>
        <begin position="253"/>
        <end position="262"/>
    </location>
</feature>
<dbReference type="CDD" id="cd00060">
    <property type="entry name" value="FHA"/>
    <property type="match status" value="2"/>
</dbReference>
<organism evidence="3 4">
    <name type="scientific">Trinickia violacea</name>
    <dbReference type="NCBI Taxonomy" id="2571746"/>
    <lineage>
        <taxon>Bacteria</taxon>
        <taxon>Pseudomonadati</taxon>
        <taxon>Pseudomonadota</taxon>
        <taxon>Betaproteobacteria</taxon>
        <taxon>Burkholderiales</taxon>
        <taxon>Burkholderiaceae</taxon>
        <taxon>Trinickia</taxon>
    </lineage>
</organism>
<accession>A0A4P8IQL8</accession>
<dbReference type="Gene3D" id="2.60.200.20">
    <property type="match status" value="2"/>
</dbReference>
<dbReference type="EMBL" id="CP040077">
    <property type="protein sequence ID" value="QCP49925.1"/>
    <property type="molecule type" value="Genomic_DNA"/>
</dbReference>
<keyword evidence="4" id="KW-1185">Reference proteome</keyword>
<dbReference type="PROSITE" id="PS50006">
    <property type="entry name" value="FHA_DOMAIN"/>
    <property type="match status" value="2"/>
</dbReference>
<dbReference type="KEGG" id="tvl:FAZ95_12515"/>
<gene>
    <name evidence="3" type="ORF">FAZ95_12515</name>
</gene>
<protein>
    <submittedName>
        <fullName evidence="3">FHA domain-containing protein</fullName>
    </submittedName>
</protein>
<proteinExistence type="predicted"/>
<dbReference type="PANTHER" id="PTHR23308">
    <property type="entry name" value="NUCLEAR INHIBITOR OF PROTEIN PHOSPHATASE-1"/>
    <property type="match status" value="1"/>
</dbReference>
<feature type="compositionally biased region" description="Low complexity" evidence="1">
    <location>
        <begin position="627"/>
        <end position="648"/>
    </location>
</feature>
<dbReference type="Proteomes" id="UP000298656">
    <property type="component" value="Chromosome 1"/>
</dbReference>
<evidence type="ECO:0000256" key="1">
    <source>
        <dbReference type="SAM" id="MobiDB-lite"/>
    </source>
</evidence>
<dbReference type="InterPro" id="IPR050923">
    <property type="entry name" value="Cell_Proc_Reg/RNA_Proc"/>
</dbReference>
<feature type="region of interest" description="Disordered" evidence="1">
    <location>
        <begin position="242"/>
        <end position="274"/>
    </location>
</feature>
<evidence type="ECO:0000313" key="4">
    <source>
        <dbReference type="Proteomes" id="UP000298656"/>
    </source>
</evidence>
<sequence length="663" mass="72252">MSPDDVPIAEMQTPLARRVDIVLRPISHPEFGEIRIESDLFAVGRAETPFASARAEVVAELSRRHARIFFEHGVAYIADLDSKNGTTVNGVEVRQKPHPLHNGDEIRFASVLAYRVELMPCVAPPAPQSIVVTLTPERDDLDLQPIVITGFPFLISKADDTFARYKGTYPHQVNYVSRRHAHIFLRDGDVFVEDLGSTNGTFVGGKRLDESALALRDGETLAFGGNHFVYRAEVRRGPVADPTVTKMKAGGESTERSAEAKAEPSAQPAQPAIDPERTTFVGTAHSFLDIFCVDPALKQEDEVNPDASQAQALKHEAKPRHRRTGDRFTRFVSELSEALGGSGELDLRRWGRWGGAALAALGVLVMALYVRNAPQRDIHALLDAGRYASATETADRYLARHPGDAAFQAAGTEALMKAMVPEWLAAVKAQEFDRAHSIVAGMKTLAQHNADAQPLVAEIGWMGDLEAYWAARGGAEAPIRLFKDEPVISSLVERWNDDPDPNQHALDRIASFVPEFAASYGDTLSHLRKLESDDSVYGAAAERLKTAIDKALSDDRLESLPALLDDYSERYPRLTGFDSVRSDLRQYQQIESDARAGNTQAVAAELKQLRFATPPFQARVAKLEKLATSSSASHGAGASAEASSSADTASHETGDGHDARPSP</sequence>
<dbReference type="OrthoDB" id="151099at2"/>
<feature type="region of interest" description="Disordered" evidence="1">
    <location>
        <begin position="625"/>
        <end position="663"/>
    </location>
</feature>
<evidence type="ECO:0000313" key="3">
    <source>
        <dbReference type="EMBL" id="QCP49925.1"/>
    </source>
</evidence>
<feature type="domain" description="FHA" evidence="2">
    <location>
        <begin position="176"/>
        <end position="208"/>
    </location>
</feature>
<dbReference type="Pfam" id="PF00498">
    <property type="entry name" value="FHA"/>
    <property type="match status" value="2"/>
</dbReference>
<dbReference type="RefSeq" id="WP_137332749.1">
    <property type="nucleotide sequence ID" value="NZ_CP040077.1"/>
</dbReference>
<evidence type="ECO:0000259" key="2">
    <source>
        <dbReference type="PROSITE" id="PS50006"/>
    </source>
</evidence>
<dbReference type="SUPFAM" id="SSF49879">
    <property type="entry name" value="SMAD/FHA domain"/>
    <property type="match status" value="2"/>
</dbReference>
<name>A0A4P8IQL8_9BURK</name>
<feature type="compositionally biased region" description="Basic and acidic residues" evidence="1">
    <location>
        <begin position="649"/>
        <end position="663"/>
    </location>
</feature>
<dbReference type="InterPro" id="IPR008984">
    <property type="entry name" value="SMAD_FHA_dom_sf"/>
</dbReference>
<dbReference type="SMART" id="SM00240">
    <property type="entry name" value="FHA"/>
    <property type="match status" value="2"/>
</dbReference>
<feature type="domain" description="FHA" evidence="2">
    <location>
        <begin position="41"/>
        <end position="93"/>
    </location>
</feature>
<reference evidence="3 4" key="1">
    <citation type="submission" date="2019-05" db="EMBL/GenBank/DDBJ databases">
        <title>Burkholderia sp. DHOD12, isolated from subtropical forest soil.</title>
        <authorList>
            <person name="Gao Z.-H."/>
            <person name="Qiu L.-H."/>
        </authorList>
    </citation>
    <scope>NUCLEOTIDE SEQUENCE [LARGE SCALE GENOMIC DNA]</scope>
    <source>
        <strain evidence="3 4">DHOD12</strain>
    </source>
</reference>